<evidence type="ECO:0000313" key="1">
    <source>
        <dbReference type="EMBL" id="JAH86778.1"/>
    </source>
</evidence>
<dbReference type="AlphaFoldDB" id="A0A0E9WBD3"/>
<sequence length="62" mass="7585">MSALRWKHGKQIFTFKQTPTDRPTDSNNGKYPKIQKWLLHVLKNQNCALSDKWRRMERIWKE</sequence>
<accession>A0A0E9WBD3</accession>
<name>A0A0E9WBD3_ANGAN</name>
<reference evidence="1" key="2">
    <citation type="journal article" date="2015" name="Fish Shellfish Immunol.">
        <title>Early steps in the European eel (Anguilla anguilla)-Vibrio vulnificus interaction in the gills: Role of the RtxA13 toxin.</title>
        <authorList>
            <person name="Callol A."/>
            <person name="Pajuelo D."/>
            <person name="Ebbesson L."/>
            <person name="Teles M."/>
            <person name="MacKenzie S."/>
            <person name="Amaro C."/>
        </authorList>
    </citation>
    <scope>NUCLEOTIDE SEQUENCE</scope>
</reference>
<proteinExistence type="predicted"/>
<protein>
    <submittedName>
        <fullName evidence="1">Uncharacterized protein</fullName>
    </submittedName>
</protein>
<reference evidence="1" key="1">
    <citation type="submission" date="2014-11" db="EMBL/GenBank/DDBJ databases">
        <authorList>
            <person name="Amaro Gonzalez C."/>
        </authorList>
    </citation>
    <scope>NUCLEOTIDE SEQUENCE</scope>
</reference>
<dbReference type="EMBL" id="GBXM01021799">
    <property type="protein sequence ID" value="JAH86778.1"/>
    <property type="molecule type" value="Transcribed_RNA"/>
</dbReference>
<organism evidence="1">
    <name type="scientific">Anguilla anguilla</name>
    <name type="common">European freshwater eel</name>
    <name type="synonym">Muraena anguilla</name>
    <dbReference type="NCBI Taxonomy" id="7936"/>
    <lineage>
        <taxon>Eukaryota</taxon>
        <taxon>Metazoa</taxon>
        <taxon>Chordata</taxon>
        <taxon>Craniata</taxon>
        <taxon>Vertebrata</taxon>
        <taxon>Euteleostomi</taxon>
        <taxon>Actinopterygii</taxon>
        <taxon>Neopterygii</taxon>
        <taxon>Teleostei</taxon>
        <taxon>Anguilliformes</taxon>
        <taxon>Anguillidae</taxon>
        <taxon>Anguilla</taxon>
    </lineage>
</organism>